<feature type="domain" description="PAS" evidence="9">
    <location>
        <begin position="373"/>
        <end position="443"/>
    </location>
</feature>
<evidence type="ECO:0000256" key="2">
    <source>
        <dbReference type="ARBA" id="ARBA00012438"/>
    </source>
</evidence>
<dbReference type="SUPFAM" id="SSF55785">
    <property type="entry name" value="PYP-like sensor domain (PAS domain)"/>
    <property type="match status" value="3"/>
</dbReference>
<dbReference type="EC" id="2.7.13.3" evidence="2"/>
<evidence type="ECO:0000313" key="12">
    <source>
        <dbReference type="Proteomes" id="UP000070414"/>
    </source>
</evidence>
<sequence>MKVLLVDDETSILDQGKIFLEKEDDKLDVETTSSAEKALEMLNNSRYDVIVSDYQMPEMDGLEFLKAVREERNSDVPFILFTGKGREEVAIDALNLGADRYLKKGDDPKPQYVVLADAIVQEVERSKSKERYETLFTNMPVGFSRHEMIFDDEGNPLDYRFLQVNEAFEELTGLEREEIIGERATEVLEDLSKERWIDRVGEVALTGDSINFEEYSAPLDKWYKVNAYSQEKGYFTTVFYDITELKQVSKDFEETLGGFPGHVFRVRRDEEGNFFVTLSEGQIAEKFDITTEKVEGGGLSELFPEDVSPKVFEHYERAFSGEQTKFQVSIKGRWFETELRPYAENGDGEVIEVIGHASDITERKRAEEELEEARDDYRSITNLTGDIIVQVDTEGRWTFLNDGACEFWGKPKEELIGSTFGDYLHPDDQEKTMDAVENMMESGETVKGLVNRQKTPEGWRTVQWNGAPIFEDGEYIGFQATGRDITERKKAEENLKRYKKTVQSGPFSRRGGFSVFFSPA</sequence>
<dbReference type="SMART" id="SM00086">
    <property type="entry name" value="PAC"/>
    <property type="match status" value="2"/>
</dbReference>
<keyword evidence="3 6" id="KW-0597">Phosphoprotein</keyword>
<evidence type="ECO:0000259" key="9">
    <source>
        <dbReference type="PROSITE" id="PS50112"/>
    </source>
</evidence>
<reference evidence="11 12" key="1">
    <citation type="journal article" date="2016" name="Sci. Rep.">
        <title>Metabolic traits of an uncultured archaeal lineage -MSBL1- from brine pools of the Red Sea.</title>
        <authorList>
            <person name="Mwirichia R."/>
            <person name="Alam I."/>
            <person name="Rashid M."/>
            <person name="Vinu M."/>
            <person name="Ba-Alawi W."/>
            <person name="Anthony Kamau A."/>
            <person name="Kamanda Ngugi D."/>
            <person name="Goker M."/>
            <person name="Klenk H.P."/>
            <person name="Bajic V."/>
            <person name="Stingl U."/>
        </authorList>
    </citation>
    <scope>NUCLEOTIDE SEQUENCE [LARGE SCALE GENOMIC DNA]</scope>
    <source>
        <strain evidence="11">SCGC-AAA259I14</strain>
    </source>
</reference>
<feature type="domain" description="PAS" evidence="9">
    <location>
        <begin position="148"/>
        <end position="194"/>
    </location>
</feature>
<feature type="domain" description="PAC" evidence="10">
    <location>
        <begin position="319"/>
        <end position="372"/>
    </location>
</feature>
<evidence type="ECO:0000256" key="7">
    <source>
        <dbReference type="SAM" id="Coils"/>
    </source>
</evidence>
<dbReference type="InterPro" id="IPR011006">
    <property type="entry name" value="CheY-like_superfamily"/>
</dbReference>
<keyword evidence="7" id="KW-0175">Coiled coil</keyword>
<dbReference type="InterPro" id="IPR013656">
    <property type="entry name" value="PAS_4"/>
</dbReference>
<name>A0A133UR31_9EURY</name>
<dbReference type="PROSITE" id="PS50112">
    <property type="entry name" value="PAS"/>
    <property type="match status" value="2"/>
</dbReference>
<keyword evidence="4" id="KW-0808">Transferase</keyword>
<feature type="modified residue" description="4-aspartylphosphate" evidence="6">
    <location>
        <position position="53"/>
    </location>
</feature>
<evidence type="ECO:0000256" key="1">
    <source>
        <dbReference type="ARBA" id="ARBA00000085"/>
    </source>
</evidence>
<feature type="coiled-coil region" evidence="7">
    <location>
        <begin position="356"/>
        <end position="383"/>
    </location>
</feature>
<dbReference type="PANTHER" id="PTHR43304:SF1">
    <property type="entry name" value="PAC DOMAIN-CONTAINING PROTEIN"/>
    <property type="match status" value="1"/>
</dbReference>
<feature type="domain" description="PAC" evidence="10">
    <location>
        <begin position="444"/>
        <end position="497"/>
    </location>
</feature>
<keyword evidence="12" id="KW-1185">Reference proteome</keyword>
<dbReference type="SUPFAM" id="SSF52172">
    <property type="entry name" value="CheY-like"/>
    <property type="match status" value="1"/>
</dbReference>
<dbReference type="Gene3D" id="3.40.50.2300">
    <property type="match status" value="1"/>
</dbReference>
<dbReference type="InterPro" id="IPR000700">
    <property type="entry name" value="PAS-assoc_C"/>
</dbReference>
<dbReference type="InterPro" id="IPR001789">
    <property type="entry name" value="Sig_transdc_resp-reg_receiver"/>
</dbReference>
<comment type="catalytic activity">
    <reaction evidence="1">
        <text>ATP + protein L-histidine = ADP + protein N-phospho-L-histidine.</text>
        <dbReference type="EC" id="2.7.13.3"/>
    </reaction>
</comment>
<dbReference type="Gene3D" id="3.30.450.20">
    <property type="entry name" value="PAS domain"/>
    <property type="match status" value="3"/>
</dbReference>
<dbReference type="InterPro" id="IPR035965">
    <property type="entry name" value="PAS-like_dom_sf"/>
</dbReference>
<dbReference type="CDD" id="cd00156">
    <property type="entry name" value="REC"/>
    <property type="match status" value="1"/>
</dbReference>
<dbReference type="GO" id="GO:0004673">
    <property type="term" value="F:protein histidine kinase activity"/>
    <property type="evidence" value="ECO:0007669"/>
    <property type="project" value="UniProtKB-EC"/>
</dbReference>
<comment type="caution">
    <text evidence="11">The sequence shown here is derived from an EMBL/GenBank/DDBJ whole genome shotgun (WGS) entry which is preliminary data.</text>
</comment>
<keyword evidence="5" id="KW-0418">Kinase</keyword>
<evidence type="ECO:0000256" key="3">
    <source>
        <dbReference type="ARBA" id="ARBA00022553"/>
    </source>
</evidence>
<dbReference type="InterPro" id="IPR001610">
    <property type="entry name" value="PAC"/>
</dbReference>
<dbReference type="EMBL" id="LHXS01000051">
    <property type="protein sequence ID" value="KXA96643.1"/>
    <property type="molecule type" value="Genomic_DNA"/>
</dbReference>
<proteinExistence type="predicted"/>
<dbReference type="InterPro" id="IPR052162">
    <property type="entry name" value="Sensor_kinase/Photoreceptor"/>
</dbReference>
<organism evidence="11 12">
    <name type="scientific">candidate division MSBL1 archaeon SCGC-AAA259I14</name>
    <dbReference type="NCBI Taxonomy" id="1698268"/>
    <lineage>
        <taxon>Archaea</taxon>
        <taxon>Methanobacteriati</taxon>
        <taxon>Methanobacteriota</taxon>
        <taxon>candidate division MSBL1</taxon>
    </lineage>
</organism>
<dbReference type="SMART" id="SM00091">
    <property type="entry name" value="PAS"/>
    <property type="match status" value="2"/>
</dbReference>
<dbReference type="Proteomes" id="UP000070414">
    <property type="component" value="Unassembled WGS sequence"/>
</dbReference>
<dbReference type="PROSITE" id="PS50110">
    <property type="entry name" value="RESPONSE_REGULATORY"/>
    <property type="match status" value="1"/>
</dbReference>
<dbReference type="PROSITE" id="PS50113">
    <property type="entry name" value="PAC"/>
    <property type="match status" value="2"/>
</dbReference>
<feature type="domain" description="Response regulatory" evidence="8">
    <location>
        <begin position="2"/>
        <end position="119"/>
    </location>
</feature>
<evidence type="ECO:0000256" key="5">
    <source>
        <dbReference type="ARBA" id="ARBA00022777"/>
    </source>
</evidence>
<dbReference type="PANTHER" id="PTHR43304">
    <property type="entry name" value="PHYTOCHROME-LIKE PROTEIN CPH1"/>
    <property type="match status" value="1"/>
</dbReference>
<dbReference type="Pfam" id="PF13188">
    <property type="entry name" value="PAS_8"/>
    <property type="match status" value="1"/>
</dbReference>
<accession>A0A133UR31</accession>
<dbReference type="AlphaFoldDB" id="A0A133UR31"/>
<protein>
    <recommendedName>
        <fullName evidence="2">histidine kinase</fullName>
        <ecNumber evidence="2">2.7.13.3</ecNumber>
    </recommendedName>
</protein>
<dbReference type="Pfam" id="PF00072">
    <property type="entry name" value="Response_reg"/>
    <property type="match status" value="1"/>
</dbReference>
<evidence type="ECO:0000313" key="11">
    <source>
        <dbReference type="EMBL" id="KXA96643.1"/>
    </source>
</evidence>
<gene>
    <name evidence="11" type="ORF">AKJ38_02900</name>
</gene>
<dbReference type="InterPro" id="IPR000014">
    <property type="entry name" value="PAS"/>
</dbReference>
<dbReference type="CDD" id="cd00130">
    <property type="entry name" value="PAS"/>
    <property type="match status" value="2"/>
</dbReference>
<evidence type="ECO:0000259" key="10">
    <source>
        <dbReference type="PROSITE" id="PS50113"/>
    </source>
</evidence>
<evidence type="ECO:0000259" key="8">
    <source>
        <dbReference type="PROSITE" id="PS50110"/>
    </source>
</evidence>
<dbReference type="SMART" id="SM00448">
    <property type="entry name" value="REC"/>
    <property type="match status" value="1"/>
</dbReference>
<dbReference type="Pfam" id="PF08448">
    <property type="entry name" value="PAS_4"/>
    <property type="match status" value="2"/>
</dbReference>
<dbReference type="GO" id="GO:0000160">
    <property type="term" value="P:phosphorelay signal transduction system"/>
    <property type="evidence" value="ECO:0007669"/>
    <property type="project" value="InterPro"/>
</dbReference>
<evidence type="ECO:0000256" key="4">
    <source>
        <dbReference type="ARBA" id="ARBA00022679"/>
    </source>
</evidence>
<dbReference type="NCBIfam" id="TIGR00229">
    <property type="entry name" value="sensory_box"/>
    <property type="match status" value="3"/>
</dbReference>
<evidence type="ECO:0000256" key="6">
    <source>
        <dbReference type="PROSITE-ProRule" id="PRU00169"/>
    </source>
</evidence>